<gene>
    <name evidence="1" type="ORF">PoB_004582500</name>
</gene>
<dbReference type="GO" id="GO:0072657">
    <property type="term" value="P:protein localization to membrane"/>
    <property type="evidence" value="ECO:0007669"/>
    <property type="project" value="TreeGrafter"/>
</dbReference>
<dbReference type="PANTHER" id="PTHR14696:SF2">
    <property type="entry name" value="BLOC-2 COMPLEX MEMBER HPS6"/>
    <property type="match status" value="1"/>
</dbReference>
<dbReference type="GO" id="GO:0005765">
    <property type="term" value="C:lysosomal membrane"/>
    <property type="evidence" value="ECO:0007669"/>
    <property type="project" value="TreeGrafter"/>
</dbReference>
<proteinExistence type="predicted"/>
<dbReference type="PANTHER" id="PTHR14696">
    <property type="entry name" value="HERMANSKY-PUDLAK SYNDROME 6 PROTEIN"/>
    <property type="match status" value="1"/>
</dbReference>
<keyword evidence="1" id="KW-0067">ATP-binding</keyword>
<evidence type="ECO:0000313" key="2">
    <source>
        <dbReference type="Proteomes" id="UP000735302"/>
    </source>
</evidence>
<protein>
    <submittedName>
        <fullName evidence="1">ATP-dependent RNA helicase dbp2</fullName>
    </submittedName>
</protein>
<dbReference type="Proteomes" id="UP000735302">
    <property type="component" value="Unassembled WGS sequence"/>
</dbReference>
<accession>A0AAV4BJV3</accession>
<keyword evidence="1" id="KW-0547">Nucleotide-binding</keyword>
<name>A0AAV4BJV3_9GAST</name>
<organism evidence="1 2">
    <name type="scientific">Plakobranchus ocellatus</name>
    <dbReference type="NCBI Taxonomy" id="259542"/>
    <lineage>
        <taxon>Eukaryota</taxon>
        <taxon>Metazoa</taxon>
        <taxon>Spiralia</taxon>
        <taxon>Lophotrochozoa</taxon>
        <taxon>Mollusca</taxon>
        <taxon>Gastropoda</taxon>
        <taxon>Heterobranchia</taxon>
        <taxon>Euthyneura</taxon>
        <taxon>Panpulmonata</taxon>
        <taxon>Sacoglossa</taxon>
        <taxon>Placobranchoidea</taxon>
        <taxon>Plakobranchidae</taxon>
        <taxon>Plakobranchus</taxon>
    </lineage>
</organism>
<sequence>MVKNPRISSLCGPVNRVKGSLGHSAPSGLATKLAPANSRERKLEGYSLALSQEMEKLKQKWNNFGGLHHHSEVADILAPYVEEYWRLDNLSKGLLDSDKKQLLKTGLKDSPKAIVSAMMDARTISRCARHSKLLWLSQIYPQELLDYLLQGISFENDTVDQNQLRQWQSLIGLDGGDLLNFEFVCRLMFHIEPAKLLPFVKCAESVSEQAVGVSAFVRKKHSLIYYKTSCECLPECQTSTNPKVAATSKARLIQASQGDNCEEKALKCYLQHGLWMQAIELLKDIEMLENPLNGSKTTKQRERQDLLPTLLHVTVTALAEVLD</sequence>
<reference evidence="1 2" key="1">
    <citation type="journal article" date="2021" name="Elife">
        <title>Chloroplast acquisition without the gene transfer in kleptoplastic sea slugs, Plakobranchus ocellatus.</title>
        <authorList>
            <person name="Maeda T."/>
            <person name="Takahashi S."/>
            <person name="Yoshida T."/>
            <person name="Shimamura S."/>
            <person name="Takaki Y."/>
            <person name="Nagai Y."/>
            <person name="Toyoda A."/>
            <person name="Suzuki Y."/>
            <person name="Arimoto A."/>
            <person name="Ishii H."/>
            <person name="Satoh N."/>
            <person name="Nishiyama T."/>
            <person name="Hasebe M."/>
            <person name="Maruyama T."/>
            <person name="Minagawa J."/>
            <person name="Obokata J."/>
            <person name="Shigenobu S."/>
        </authorList>
    </citation>
    <scope>NUCLEOTIDE SEQUENCE [LARGE SCALE GENOMIC DNA]</scope>
</reference>
<dbReference type="InterPro" id="IPR017218">
    <property type="entry name" value="BLOC-2_complex_Hps6_subunit"/>
</dbReference>
<dbReference type="GO" id="GO:0031084">
    <property type="term" value="C:BLOC-2 complex"/>
    <property type="evidence" value="ECO:0007669"/>
    <property type="project" value="TreeGrafter"/>
</dbReference>
<evidence type="ECO:0000313" key="1">
    <source>
        <dbReference type="EMBL" id="GFO19320.1"/>
    </source>
</evidence>
<keyword evidence="1" id="KW-0347">Helicase</keyword>
<dbReference type="AlphaFoldDB" id="A0AAV4BJV3"/>
<dbReference type="EMBL" id="BLXT01005065">
    <property type="protein sequence ID" value="GFO19320.1"/>
    <property type="molecule type" value="Genomic_DNA"/>
</dbReference>
<dbReference type="GO" id="GO:0032418">
    <property type="term" value="P:lysosome localization"/>
    <property type="evidence" value="ECO:0007669"/>
    <property type="project" value="TreeGrafter"/>
</dbReference>
<keyword evidence="1" id="KW-0378">Hydrolase</keyword>
<keyword evidence="2" id="KW-1185">Reference proteome</keyword>
<dbReference type="GO" id="GO:0004386">
    <property type="term" value="F:helicase activity"/>
    <property type="evidence" value="ECO:0007669"/>
    <property type="project" value="UniProtKB-KW"/>
</dbReference>
<comment type="caution">
    <text evidence="1">The sequence shown here is derived from an EMBL/GenBank/DDBJ whole genome shotgun (WGS) entry which is preliminary data.</text>
</comment>